<protein>
    <submittedName>
        <fullName evidence="1">Uncharacterized protein</fullName>
    </submittedName>
</protein>
<evidence type="ECO:0000313" key="1">
    <source>
        <dbReference type="EMBL" id="OEV10017.1"/>
    </source>
</evidence>
<keyword evidence="2" id="KW-1185">Reference proteome</keyword>
<name>A0A1E7L1F7_9ACTN</name>
<reference evidence="1 2" key="1">
    <citation type="journal article" date="2016" name="Front. Microbiol.">
        <title>Comparative Genomics Analysis of Streptomyces Species Reveals Their Adaptation to the Marine Environment and Their Diversity at the Genomic Level.</title>
        <authorList>
            <person name="Tian X."/>
            <person name="Zhang Z."/>
            <person name="Yang T."/>
            <person name="Chen M."/>
            <person name="Li J."/>
            <person name="Chen F."/>
            <person name="Yang J."/>
            <person name="Li W."/>
            <person name="Zhang B."/>
            <person name="Zhang Z."/>
            <person name="Wu J."/>
            <person name="Zhang C."/>
            <person name="Long L."/>
            <person name="Xiao J."/>
        </authorList>
    </citation>
    <scope>NUCLEOTIDE SEQUENCE [LARGE SCALE GENOMIC DNA]</scope>
    <source>
        <strain evidence="1 2">SCSIO 10429</strain>
    </source>
</reference>
<gene>
    <name evidence="1" type="ORF">AN218_19450</name>
</gene>
<comment type="caution">
    <text evidence="1">The sequence shown here is derived from an EMBL/GenBank/DDBJ whole genome shotgun (WGS) entry which is preliminary data.</text>
</comment>
<dbReference type="RefSeq" id="WP_070018174.1">
    <property type="nucleotide sequence ID" value="NZ_LJGW01000328.1"/>
</dbReference>
<sequence length="156" mass="17057">MLLGVCAAAAALGLILLLCRKIKLSPDEESVEVTLHTRGTQALAVTLGGTADEGRRELGVGLRLQAEDGERRLYISRFVDTEHLADLVYGRTAWLYWARPDGEPPRGRPGRKGEMLPAVLVLGGGDETRYIRGWMPRDPDWPVTQGRHLAALGSES</sequence>
<organism evidence="1 2">
    <name type="scientific">Streptomyces nanshensis</name>
    <dbReference type="NCBI Taxonomy" id="518642"/>
    <lineage>
        <taxon>Bacteria</taxon>
        <taxon>Bacillati</taxon>
        <taxon>Actinomycetota</taxon>
        <taxon>Actinomycetes</taxon>
        <taxon>Kitasatosporales</taxon>
        <taxon>Streptomycetaceae</taxon>
        <taxon>Streptomyces</taxon>
    </lineage>
</organism>
<dbReference type="AlphaFoldDB" id="A0A1E7L1F7"/>
<dbReference type="Proteomes" id="UP000176005">
    <property type="component" value="Unassembled WGS sequence"/>
</dbReference>
<dbReference type="EMBL" id="LJGW01000328">
    <property type="protein sequence ID" value="OEV10017.1"/>
    <property type="molecule type" value="Genomic_DNA"/>
</dbReference>
<evidence type="ECO:0000313" key="2">
    <source>
        <dbReference type="Proteomes" id="UP000176005"/>
    </source>
</evidence>
<proteinExistence type="predicted"/>
<accession>A0A1E7L1F7</accession>